<dbReference type="RefSeq" id="WP_106565393.1">
    <property type="nucleotide sequence ID" value="NZ_PYGF01000001.1"/>
</dbReference>
<dbReference type="InterPro" id="IPR026444">
    <property type="entry name" value="Secre_tail"/>
</dbReference>
<proteinExistence type="predicted"/>
<evidence type="ECO:0000313" key="3">
    <source>
        <dbReference type="Proteomes" id="UP000240708"/>
    </source>
</evidence>
<organism evidence="2 3">
    <name type="scientific">Cecembia rubra</name>
    <dbReference type="NCBI Taxonomy" id="1485585"/>
    <lineage>
        <taxon>Bacteria</taxon>
        <taxon>Pseudomonadati</taxon>
        <taxon>Bacteroidota</taxon>
        <taxon>Cytophagia</taxon>
        <taxon>Cytophagales</taxon>
        <taxon>Cyclobacteriaceae</taxon>
        <taxon>Cecembia</taxon>
    </lineage>
</organism>
<name>A0A2P8ECU6_9BACT</name>
<sequence>MHNTKVIFLFFLVGVFWALPEVSFGQFQVLPTPQKHFQETGNISERLMQESLPLPFWDDFSKSGIDSKKWINEGATQSFTIGNAPPSLGVLLMDGVDERGRPYSNVLVQQGLNDRITSQPINLSNLSPQESNTVFLSFHWQPGGKAEMPDFNDDLTLFFLNKNGIWEQVWTVSGDLTAEQLFFTQEIIQVSESFHHENFQFRFQVSGRSSGPFDSWLLDYIYLNKNRNSNNLFVPDRALTQTNSRPFGKYTAIPLAELRRSPPNIWQNISNEFKNLENRFRAMEYSVVLKNLTTGATIRRINDNTPFNPVPLANERRRFTSNNFGTIPLPPQESDLELITYISSGDRFLFQVINGDSVIFRNVDLRVNDTVKTIVPIRDFFAYDDGLVDYSAGINQRNGMLANRFEVSEPAYVKGISINFTNFNQFNSIVDLMIWNNLSNQPVYTKEIFIPEKDNLNDFAYFELEENVRVDDTFFVGFMQFTNDFIYVGLDKTYDNGSEVFFNVSGSWQQNNIVKGSLMIRVHLTENPIVEEQIETNAGFKVYPNPVTDWLILEGEMDDFTVLDPYGRALNLPVEMGKDESKMINFAGLQRGIYLLNIRKGEEQKSIRILVK</sequence>
<dbReference type="EMBL" id="PYGF01000001">
    <property type="protein sequence ID" value="PSL07288.1"/>
    <property type="molecule type" value="Genomic_DNA"/>
</dbReference>
<dbReference type="Gene3D" id="2.60.120.260">
    <property type="entry name" value="Galactose-binding domain-like"/>
    <property type="match status" value="1"/>
</dbReference>
<accession>A0A2P8ECU6</accession>
<protein>
    <submittedName>
        <fullName evidence="2">Putative secreted protein (Por secretion system target)</fullName>
    </submittedName>
</protein>
<evidence type="ECO:0000259" key="1">
    <source>
        <dbReference type="Pfam" id="PF18962"/>
    </source>
</evidence>
<dbReference type="OrthoDB" id="1488838at2"/>
<evidence type="ECO:0000313" key="2">
    <source>
        <dbReference type="EMBL" id="PSL07288.1"/>
    </source>
</evidence>
<dbReference type="Proteomes" id="UP000240708">
    <property type="component" value="Unassembled WGS sequence"/>
</dbReference>
<dbReference type="Pfam" id="PF18962">
    <property type="entry name" value="Por_Secre_tail"/>
    <property type="match status" value="1"/>
</dbReference>
<keyword evidence="3" id="KW-1185">Reference proteome</keyword>
<gene>
    <name evidence="2" type="ORF">CLV48_101218</name>
</gene>
<reference evidence="2 3" key="1">
    <citation type="submission" date="2018-03" db="EMBL/GenBank/DDBJ databases">
        <title>Genomic Encyclopedia of Archaeal and Bacterial Type Strains, Phase II (KMG-II): from individual species to whole genera.</title>
        <authorList>
            <person name="Goeker M."/>
        </authorList>
    </citation>
    <scope>NUCLEOTIDE SEQUENCE [LARGE SCALE GENOMIC DNA]</scope>
    <source>
        <strain evidence="2 3">DSM 28057</strain>
    </source>
</reference>
<dbReference type="AlphaFoldDB" id="A0A2P8ECU6"/>
<feature type="domain" description="Secretion system C-terminal sorting" evidence="1">
    <location>
        <begin position="542"/>
        <end position="607"/>
    </location>
</feature>
<comment type="caution">
    <text evidence="2">The sequence shown here is derived from an EMBL/GenBank/DDBJ whole genome shotgun (WGS) entry which is preliminary data.</text>
</comment>